<dbReference type="ExpressionAtlas" id="A0A2K3DDF5">
    <property type="expression patterns" value="baseline"/>
</dbReference>
<sequence length="179" mass="19904">MGVEPYARPPALRPPDEPPAPGAVGPASEPGSSASSAPDVGRSPQKKWVDDWARFRIATEAYLGQLREQLNWAQHQAELRALHEQHQAQLQAADEQHQMLVLALALMAPRPQVAAGQTNLLWPRELPTPYPPWCPPPHRWVSCRPRWRPAGQRPCPLALRCPWLRGDAQRVVGMACVAH</sequence>
<feature type="compositionally biased region" description="Pro residues" evidence="1">
    <location>
        <begin position="7"/>
        <end position="21"/>
    </location>
</feature>
<dbReference type="AlphaFoldDB" id="A0A2K3DDF5"/>
<gene>
    <name evidence="2" type="ORF">CHLRE_09g392106v5</name>
</gene>
<dbReference type="EMBL" id="CM008970">
    <property type="protein sequence ID" value="PNW78564.1"/>
    <property type="molecule type" value="Genomic_DNA"/>
</dbReference>
<keyword evidence="3" id="KW-1185">Reference proteome</keyword>
<dbReference type="KEGG" id="cre:CHLRE_09g392106v5"/>
<organism evidence="2 3">
    <name type="scientific">Chlamydomonas reinhardtii</name>
    <name type="common">Chlamydomonas smithii</name>
    <dbReference type="NCBI Taxonomy" id="3055"/>
    <lineage>
        <taxon>Eukaryota</taxon>
        <taxon>Viridiplantae</taxon>
        <taxon>Chlorophyta</taxon>
        <taxon>core chlorophytes</taxon>
        <taxon>Chlorophyceae</taxon>
        <taxon>CS clade</taxon>
        <taxon>Chlamydomonadales</taxon>
        <taxon>Chlamydomonadaceae</taxon>
        <taxon>Chlamydomonas</taxon>
    </lineage>
</organism>
<dbReference type="RefSeq" id="XP_042920973.1">
    <property type="nucleotide sequence ID" value="XM_043065623.1"/>
</dbReference>
<proteinExistence type="predicted"/>
<feature type="region of interest" description="Disordered" evidence="1">
    <location>
        <begin position="1"/>
        <end position="45"/>
    </location>
</feature>
<dbReference type="Gramene" id="PNW78564">
    <property type="protein sequence ID" value="PNW78564"/>
    <property type="gene ID" value="CHLRE_09g392106v5"/>
</dbReference>
<reference evidence="2 3" key="1">
    <citation type="journal article" date="2007" name="Science">
        <title>The Chlamydomonas genome reveals the evolution of key animal and plant functions.</title>
        <authorList>
            <person name="Merchant S.S."/>
            <person name="Prochnik S.E."/>
            <person name="Vallon O."/>
            <person name="Harris E.H."/>
            <person name="Karpowicz S.J."/>
            <person name="Witman G.B."/>
            <person name="Terry A."/>
            <person name="Salamov A."/>
            <person name="Fritz-Laylin L.K."/>
            <person name="Marechal-Drouard L."/>
            <person name="Marshall W.F."/>
            <person name="Qu L.H."/>
            <person name="Nelson D.R."/>
            <person name="Sanderfoot A.A."/>
            <person name="Spalding M.H."/>
            <person name="Kapitonov V.V."/>
            <person name="Ren Q."/>
            <person name="Ferris P."/>
            <person name="Lindquist E."/>
            <person name="Shapiro H."/>
            <person name="Lucas S.M."/>
            <person name="Grimwood J."/>
            <person name="Schmutz J."/>
            <person name="Cardol P."/>
            <person name="Cerutti H."/>
            <person name="Chanfreau G."/>
            <person name="Chen C.L."/>
            <person name="Cognat V."/>
            <person name="Croft M.T."/>
            <person name="Dent R."/>
            <person name="Dutcher S."/>
            <person name="Fernandez E."/>
            <person name="Fukuzawa H."/>
            <person name="Gonzalez-Ballester D."/>
            <person name="Gonzalez-Halphen D."/>
            <person name="Hallmann A."/>
            <person name="Hanikenne M."/>
            <person name="Hippler M."/>
            <person name="Inwood W."/>
            <person name="Jabbari K."/>
            <person name="Kalanon M."/>
            <person name="Kuras R."/>
            <person name="Lefebvre P.A."/>
            <person name="Lemaire S.D."/>
            <person name="Lobanov A.V."/>
            <person name="Lohr M."/>
            <person name="Manuell A."/>
            <person name="Meier I."/>
            <person name="Mets L."/>
            <person name="Mittag M."/>
            <person name="Mittelmeier T."/>
            <person name="Moroney J.V."/>
            <person name="Moseley J."/>
            <person name="Napoli C."/>
            <person name="Nedelcu A.M."/>
            <person name="Niyogi K."/>
            <person name="Novoselov S.V."/>
            <person name="Paulsen I.T."/>
            <person name="Pazour G."/>
            <person name="Purton S."/>
            <person name="Ral J.P."/>
            <person name="Riano-Pachon D.M."/>
            <person name="Riekhof W."/>
            <person name="Rymarquis L."/>
            <person name="Schroda M."/>
            <person name="Stern D."/>
            <person name="Umen J."/>
            <person name="Willows R."/>
            <person name="Wilson N."/>
            <person name="Zimmer S.L."/>
            <person name="Allmer J."/>
            <person name="Balk J."/>
            <person name="Bisova K."/>
            <person name="Chen C.J."/>
            <person name="Elias M."/>
            <person name="Gendler K."/>
            <person name="Hauser C."/>
            <person name="Lamb M.R."/>
            <person name="Ledford H."/>
            <person name="Long J.C."/>
            <person name="Minagawa J."/>
            <person name="Page M.D."/>
            <person name="Pan J."/>
            <person name="Pootakham W."/>
            <person name="Roje S."/>
            <person name="Rose A."/>
            <person name="Stahlberg E."/>
            <person name="Terauchi A.M."/>
            <person name="Yang P."/>
            <person name="Ball S."/>
            <person name="Bowler C."/>
            <person name="Dieckmann C.L."/>
            <person name="Gladyshev V.N."/>
            <person name="Green P."/>
            <person name="Jorgensen R."/>
            <person name="Mayfield S."/>
            <person name="Mueller-Roeber B."/>
            <person name="Rajamani S."/>
            <person name="Sayre R.T."/>
            <person name="Brokstein P."/>
            <person name="Dubchak I."/>
            <person name="Goodstein D."/>
            <person name="Hornick L."/>
            <person name="Huang Y.W."/>
            <person name="Jhaveri J."/>
            <person name="Luo Y."/>
            <person name="Martinez D."/>
            <person name="Ngau W.C."/>
            <person name="Otillar B."/>
            <person name="Poliakov A."/>
            <person name="Porter A."/>
            <person name="Szajkowski L."/>
            <person name="Werner G."/>
            <person name="Zhou K."/>
            <person name="Grigoriev I.V."/>
            <person name="Rokhsar D.S."/>
            <person name="Grossman A.R."/>
        </authorList>
    </citation>
    <scope>NUCLEOTIDE SEQUENCE [LARGE SCALE GENOMIC DNA]</scope>
    <source>
        <strain evidence="3">CC-503</strain>
    </source>
</reference>
<evidence type="ECO:0000313" key="2">
    <source>
        <dbReference type="EMBL" id="PNW78564.1"/>
    </source>
</evidence>
<dbReference type="InParanoid" id="A0A2K3DDF5"/>
<protein>
    <submittedName>
        <fullName evidence="2">Uncharacterized protein</fullName>
    </submittedName>
</protein>
<evidence type="ECO:0000256" key="1">
    <source>
        <dbReference type="SAM" id="MobiDB-lite"/>
    </source>
</evidence>
<dbReference type="Proteomes" id="UP000006906">
    <property type="component" value="Chromosome 9"/>
</dbReference>
<dbReference type="GeneID" id="5720089"/>
<evidence type="ECO:0000313" key="3">
    <source>
        <dbReference type="Proteomes" id="UP000006906"/>
    </source>
</evidence>
<name>A0A2K3DDF5_CHLRE</name>
<accession>A0A2K3DDF5</accession>
<feature type="compositionally biased region" description="Low complexity" evidence="1">
    <location>
        <begin position="22"/>
        <end position="39"/>
    </location>
</feature>